<dbReference type="EMBL" id="JAHLJV010000007">
    <property type="protein sequence ID" value="KAK1597777.1"/>
    <property type="molecule type" value="Genomic_DNA"/>
</dbReference>
<dbReference type="Proteomes" id="UP001230504">
    <property type="component" value="Unassembled WGS sequence"/>
</dbReference>
<evidence type="ECO:0000313" key="1">
    <source>
        <dbReference type="EMBL" id="KAK1597777.1"/>
    </source>
</evidence>
<protein>
    <submittedName>
        <fullName evidence="1">Uncharacterized protein</fullName>
    </submittedName>
</protein>
<sequence length="173" mass="18411">MRYEVIFIGSSGERNPLASWVLLRAASCVPFGLAGSVGLCRCKPLQAAIPSTSQALATGGLSMVMTADLSGSPATYPYIGKIGRGGAGWLLAICEQTGCKLWVIDRGHSMCGWRWPIWGCGTSFVLFCLSAHGIDGRQVSSGTPSASLEVEVSVCESTSRAIPIWRRKAWAAW</sequence>
<comment type="caution">
    <text evidence="1">The sequence shown here is derived from an EMBL/GenBank/DDBJ whole genome shotgun (WGS) entry which is preliminary data.</text>
</comment>
<gene>
    <name evidence="1" type="ORF">LY79DRAFT_541069</name>
</gene>
<evidence type="ECO:0000313" key="2">
    <source>
        <dbReference type="Proteomes" id="UP001230504"/>
    </source>
</evidence>
<accession>A0AAD8QA21</accession>
<name>A0AAD8QA21_9PEZI</name>
<organism evidence="1 2">
    <name type="scientific">Colletotrichum navitas</name>
    <dbReference type="NCBI Taxonomy" id="681940"/>
    <lineage>
        <taxon>Eukaryota</taxon>
        <taxon>Fungi</taxon>
        <taxon>Dikarya</taxon>
        <taxon>Ascomycota</taxon>
        <taxon>Pezizomycotina</taxon>
        <taxon>Sordariomycetes</taxon>
        <taxon>Hypocreomycetidae</taxon>
        <taxon>Glomerellales</taxon>
        <taxon>Glomerellaceae</taxon>
        <taxon>Colletotrichum</taxon>
        <taxon>Colletotrichum graminicola species complex</taxon>
    </lineage>
</organism>
<dbReference type="AlphaFoldDB" id="A0AAD8QA21"/>
<proteinExistence type="predicted"/>
<reference evidence="1" key="1">
    <citation type="submission" date="2021-06" db="EMBL/GenBank/DDBJ databases">
        <title>Comparative genomics, transcriptomics and evolutionary studies reveal genomic signatures of adaptation to plant cell wall in hemibiotrophic fungi.</title>
        <authorList>
            <consortium name="DOE Joint Genome Institute"/>
            <person name="Baroncelli R."/>
            <person name="Diaz J.F."/>
            <person name="Benocci T."/>
            <person name="Peng M."/>
            <person name="Battaglia E."/>
            <person name="Haridas S."/>
            <person name="Andreopoulos W."/>
            <person name="Labutti K."/>
            <person name="Pangilinan J."/>
            <person name="Floch G.L."/>
            <person name="Makela M.R."/>
            <person name="Henrissat B."/>
            <person name="Grigoriev I.V."/>
            <person name="Crouch J.A."/>
            <person name="De Vries R.P."/>
            <person name="Sukno S.A."/>
            <person name="Thon M.R."/>
        </authorList>
    </citation>
    <scope>NUCLEOTIDE SEQUENCE</scope>
    <source>
        <strain evidence="1">CBS 125086</strain>
    </source>
</reference>
<keyword evidence="2" id="KW-1185">Reference proteome</keyword>
<dbReference type="GeneID" id="85441152"/>
<dbReference type="RefSeq" id="XP_060418549.1">
    <property type="nucleotide sequence ID" value="XM_060556912.1"/>
</dbReference>